<evidence type="ECO:0000313" key="5">
    <source>
        <dbReference type="Proteomes" id="UP000094527"/>
    </source>
</evidence>
<comment type="caution">
    <text evidence="4">The sequence shown here is derived from an EMBL/GenBank/DDBJ whole genome shotgun (WGS) entry which is preliminary data.</text>
</comment>
<comment type="cofactor">
    <cofactor evidence="2">
        <name>FAD</name>
        <dbReference type="ChEBI" id="CHEBI:57692"/>
    </cofactor>
</comment>
<evidence type="ECO:0000256" key="2">
    <source>
        <dbReference type="PIRSR" id="PIRSR000137-2"/>
    </source>
</evidence>
<name>A0A1D2M3K5_ORCCI</name>
<keyword evidence="5" id="KW-1185">Reference proteome</keyword>
<dbReference type="SUPFAM" id="SSF54373">
    <property type="entry name" value="FAD-linked reductases, C-terminal domain"/>
    <property type="match status" value="1"/>
</dbReference>
<dbReference type="AlphaFoldDB" id="A0A1D2M3K5"/>
<dbReference type="OrthoDB" id="269227at2759"/>
<evidence type="ECO:0000256" key="1">
    <source>
        <dbReference type="ARBA" id="ARBA00010790"/>
    </source>
</evidence>
<dbReference type="SUPFAM" id="SSF51905">
    <property type="entry name" value="FAD/NAD(P)-binding domain"/>
    <property type="match status" value="1"/>
</dbReference>
<gene>
    <name evidence="4" type="ORF">Ocin01_19191</name>
</gene>
<dbReference type="PIRSF" id="PIRSF000137">
    <property type="entry name" value="Alcohol_oxidase"/>
    <property type="match status" value="1"/>
</dbReference>
<dbReference type="Proteomes" id="UP000094527">
    <property type="component" value="Unassembled WGS sequence"/>
</dbReference>
<evidence type="ECO:0000259" key="3">
    <source>
        <dbReference type="Pfam" id="PF05199"/>
    </source>
</evidence>
<proteinExistence type="inferred from homology"/>
<dbReference type="InterPro" id="IPR012132">
    <property type="entry name" value="GMC_OxRdtase"/>
</dbReference>
<dbReference type="Pfam" id="PF05199">
    <property type="entry name" value="GMC_oxred_C"/>
    <property type="match status" value="1"/>
</dbReference>
<dbReference type="PANTHER" id="PTHR11552">
    <property type="entry name" value="GLUCOSE-METHANOL-CHOLINE GMC OXIDOREDUCTASE"/>
    <property type="match status" value="1"/>
</dbReference>
<dbReference type="EMBL" id="LJIJ01005171">
    <property type="protein sequence ID" value="ODM87491.1"/>
    <property type="molecule type" value="Genomic_DNA"/>
</dbReference>
<reference evidence="4 5" key="1">
    <citation type="journal article" date="2016" name="Genome Biol. Evol.">
        <title>Gene Family Evolution Reflects Adaptation to Soil Environmental Stressors in the Genome of the Collembolan Orchesella cincta.</title>
        <authorList>
            <person name="Faddeeva-Vakhrusheva A."/>
            <person name="Derks M.F."/>
            <person name="Anvar S.Y."/>
            <person name="Agamennone V."/>
            <person name="Suring W."/>
            <person name="Smit S."/>
            <person name="van Straalen N.M."/>
            <person name="Roelofs D."/>
        </authorList>
    </citation>
    <scope>NUCLEOTIDE SEQUENCE [LARGE SCALE GENOMIC DNA]</scope>
    <source>
        <tissue evidence="4">Mixed pool</tissue>
    </source>
</reference>
<organism evidence="4 5">
    <name type="scientific">Orchesella cincta</name>
    <name type="common">Springtail</name>
    <name type="synonym">Podura cincta</name>
    <dbReference type="NCBI Taxonomy" id="48709"/>
    <lineage>
        <taxon>Eukaryota</taxon>
        <taxon>Metazoa</taxon>
        <taxon>Ecdysozoa</taxon>
        <taxon>Arthropoda</taxon>
        <taxon>Hexapoda</taxon>
        <taxon>Collembola</taxon>
        <taxon>Entomobryomorpha</taxon>
        <taxon>Entomobryoidea</taxon>
        <taxon>Orchesellidae</taxon>
        <taxon>Orchesellinae</taxon>
        <taxon>Orchesella</taxon>
    </lineage>
</organism>
<sequence>MPVKHFVTSSQCPKDTGILDYHEINCSLGGAGMVVATRIANASRSSQILLLEVGGEPSVLNEIPAFDAYLENQPANTWLYNSTEQTNACRNCDGKVSVNFLGFMLQTFASINDLKSMFTQKVLTTRGKMLGGSTSTNFMMYGDTQWNYENLLSYFKKSEDYNGAWASQPDALTYHGKGGLRNVGTYDFQPGVDEFLAAALEKGYILGDYNGANQEGNYFQRLMSQLKTAGERVHTALSTETRGSEQPLHKKYARVTKINFLTLLGHQKLYNVNVVRDCDRNQRGYPQRWNFRFCSVVDDIRRRPAEHLSSLNIPLVKDLPVGKQLSDHVTTLVALSEISRVNPNRDLTIQAATEFLTSPTMLIYKWSTLQHLFIPSYPRPEQNVWTRVDILESWFDPTTNKIFGLLILGRPKSVGELRLASTNPYDNPIMDLQYLQHPDDVEAMLHGFKIFVDLYENTAALDNTKLFEKPVPGCDQNFKSDDYYRCVIRSFSFSIYHHVGTCALGKVVDGRLNFKYLINSFFQCRVIGIDGLRVIDASVMPRLPNGNTQAATIMIAEKGSDLIIADM</sequence>
<dbReference type="GO" id="GO:0050660">
    <property type="term" value="F:flavin adenine dinucleotide binding"/>
    <property type="evidence" value="ECO:0007669"/>
    <property type="project" value="InterPro"/>
</dbReference>
<dbReference type="Gene3D" id="3.30.560.10">
    <property type="entry name" value="Glucose Oxidase, domain 3"/>
    <property type="match status" value="1"/>
</dbReference>
<comment type="similarity">
    <text evidence="1">Belongs to the GMC oxidoreductase family.</text>
</comment>
<keyword evidence="2" id="KW-0274">FAD</keyword>
<protein>
    <submittedName>
        <fullName evidence="4">Glucose dehydrogenase [FAD, quinone]</fullName>
    </submittedName>
</protein>
<dbReference type="STRING" id="48709.A0A1D2M3K5"/>
<feature type="domain" description="Glucose-methanol-choline oxidoreductase C-terminal" evidence="3">
    <location>
        <begin position="411"/>
        <end position="556"/>
    </location>
</feature>
<evidence type="ECO:0000313" key="4">
    <source>
        <dbReference type="EMBL" id="ODM87491.1"/>
    </source>
</evidence>
<dbReference type="GO" id="GO:0016614">
    <property type="term" value="F:oxidoreductase activity, acting on CH-OH group of donors"/>
    <property type="evidence" value="ECO:0007669"/>
    <property type="project" value="InterPro"/>
</dbReference>
<feature type="binding site" evidence="2">
    <location>
        <position position="255"/>
    </location>
    <ligand>
        <name>FAD</name>
        <dbReference type="ChEBI" id="CHEBI:57692"/>
    </ligand>
</feature>
<dbReference type="InterPro" id="IPR007867">
    <property type="entry name" value="GMC_OxRtase_C"/>
</dbReference>
<dbReference type="PANTHER" id="PTHR11552:SF147">
    <property type="entry name" value="CHOLINE DEHYDROGENASE, MITOCHONDRIAL"/>
    <property type="match status" value="1"/>
</dbReference>
<accession>A0A1D2M3K5</accession>
<dbReference type="InterPro" id="IPR036188">
    <property type="entry name" value="FAD/NAD-bd_sf"/>
</dbReference>
<dbReference type="Gene3D" id="3.50.50.60">
    <property type="entry name" value="FAD/NAD(P)-binding domain"/>
    <property type="match status" value="3"/>
</dbReference>
<keyword evidence="2" id="KW-0285">Flavoprotein</keyword>